<dbReference type="Gene3D" id="1.10.287.3610">
    <property type="match status" value="1"/>
</dbReference>
<dbReference type="GO" id="GO:0016301">
    <property type="term" value="F:kinase activity"/>
    <property type="evidence" value="ECO:0007669"/>
    <property type="project" value="UniProtKB-KW"/>
</dbReference>
<dbReference type="PANTHER" id="PTHR34299:SF1">
    <property type="entry name" value="DIACYLGLYCEROL KINASE"/>
    <property type="match status" value="1"/>
</dbReference>
<name>A0A223KTE2_9BACI</name>
<proteinExistence type="inferred from homology"/>
<keyword evidence="13" id="KW-0594">Phospholipid biosynthesis</keyword>
<keyword evidence="5" id="KW-0808">Transferase</keyword>
<dbReference type="CDD" id="cd14265">
    <property type="entry name" value="UDPK_IM_like"/>
    <property type="match status" value="1"/>
</dbReference>
<feature type="transmembrane region" description="Helical" evidence="19">
    <location>
        <begin position="99"/>
        <end position="125"/>
    </location>
</feature>
<feature type="binding site" evidence="17">
    <location>
        <begin position="98"/>
        <end position="99"/>
    </location>
    <ligand>
        <name>ATP</name>
        <dbReference type="ChEBI" id="CHEBI:30616"/>
    </ligand>
</feature>
<evidence type="ECO:0000256" key="9">
    <source>
        <dbReference type="ARBA" id="ARBA00022840"/>
    </source>
</evidence>
<keyword evidence="18" id="KW-0460">Magnesium</keyword>
<evidence type="ECO:0000256" key="1">
    <source>
        <dbReference type="ARBA" id="ARBA00004651"/>
    </source>
</evidence>
<keyword evidence="12 19" id="KW-0472">Membrane</keyword>
<feature type="transmembrane region" description="Helical" evidence="19">
    <location>
        <begin position="59"/>
        <end position="79"/>
    </location>
</feature>
<keyword evidence="11" id="KW-0443">Lipid metabolism</keyword>
<keyword evidence="7 17" id="KW-0547">Nucleotide-binding</keyword>
<evidence type="ECO:0000256" key="2">
    <source>
        <dbReference type="ARBA" id="ARBA00005967"/>
    </source>
</evidence>
<keyword evidence="14" id="KW-1208">Phospholipid metabolism</keyword>
<gene>
    <name evidence="20" type="ORF">BC6307_15600</name>
</gene>
<dbReference type="GO" id="GO:0046872">
    <property type="term" value="F:metal ion binding"/>
    <property type="evidence" value="ECO:0007669"/>
    <property type="project" value="UniProtKB-KW"/>
</dbReference>
<keyword evidence="18" id="KW-0479">Metal-binding</keyword>
<reference evidence="20 21" key="1">
    <citation type="submission" date="2016-12" db="EMBL/GenBank/DDBJ databases">
        <title>The whole genome sequencing and assembly of Bacillus cohnii DSM 6307T strain.</title>
        <authorList>
            <person name="Lee Y.-J."/>
            <person name="Yi H."/>
            <person name="Bahn Y.-S."/>
            <person name="Kim J.F."/>
            <person name="Lee D.-W."/>
        </authorList>
    </citation>
    <scope>NUCLEOTIDE SEQUENCE [LARGE SCALE GENOMIC DNA]</scope>
    <source>
        <strain evidence="20 21">DSM 6307</strain>
    </source>
</reference>
<evidence type="ECO:0000256" key="4">
    <source>
        <dbReference type="ARBA" id="ARBA00022516"/>
    </source>
</evidence>
<dbReference type="GO" id="GO:0005886">
    <property type="term" value="C:plasma membrane"/>
    <property type="evidence" value="ECO:0007669"/>
    <property type="project" value="UniProtKB-SubCell"/>
</dbReference>
<dbReference type="GO" id="GO:0008654">
    <property type="term" value="P:phospholipid biosynthetic process"/>
    <property type="evidence" value="ECO:0007669"/>
    <property type="project" value="UniProtKB-KW"/>
</dbReference>
<feature type="binding site" evidence="18">
    <location>
        <position position="32"/>
    </location>
    <ligand>
        <name>a divalent metal cation</name>
        <dbReference type="ChEBI" id="CHEBI:60240"/>
    </ligand>
</feature>
<dbReference type="InterPro" id="IPR033717">
    <property type="entry name" value="UDPK"/>
</dbReference>
<feature type="binding site" evidence="16">
    <location>
        <position position="73"/>
    </location>
    <ligand>
        <name>substrate</name>
    </ligand>
</feature>
<evidence type="ECO:0000256" key="6">
    <source>
        <dbReference type="ARBA" id="ARBA00022692"/>
    </source>
</evidence>
<evidence type="ECO:0000256" key="11">
    <source>
        <dbReference type="ARBA" id="ARBA00023098"/>
    </source>
</evidence>
<evidence type="ECO:0000256" key="8">
    <source>
        <dbReference type="ARBA" id="ARBA00022777"/>
    </source>
</evidence>
<dbReference type="EMBL" id="CP018866">
    <property type="protein sequence ID" value="AST92614.1"/>
    <property type="molecule type" value="Genomic_DNA"/>
</dbReference>
<dbReference type="InterPro" id="IPR036945">
    <property type="entry name" value="DAGK_sf"/>
</dbReference>
<evidence type="ECO:0000256" key="17">
    <source>
        <dbReference type="PIRSR" id="PIRSR600829-3"/>
    </source>
</evidence>
<dbReference type="STRING" id="1314751.GCA_001591425_03334"/>
<dbReference type="KEGG" id="bcoh:BC6307_15600"/>
<evidence type="ECO:0000313" key="21">
    <source>
        <dbReference type="Proteomes" id="UP000215224"/>
    </source>
</evidence>
<protein>
    <submittedName>
        <fullName evidence="20">Diacylglycerol kinase</fullName>
    </submittedName>
</protein>
<keyword evidence="10 19" id="KW-1133">Transmembrane helix</keyword>
<dbReference type="PANTHER" id="PTHR34299">
    <property type="entry name" value="DIACYLGLYCEROL KINASE"/>
    <property type="match status" value="1"/>
</dbReference>
<feature type="binding site" evidence="17">
    <location>
        <position position="32"/>
    </location>
    <ligand>
        <name>ATP</name>
        <dbReference type="ChEBI" id="CHEBI:30616"/>
    </ligand>
</feature>
<evidence type="ECO:0000256" key="14">
    <source>
        <dbReference type="ARBA" id="ARBA00023264"/>
    </source>
</evidence>
<organism evidence="20 21">
    <name type="scientific">Sutcliffiella cohnii</name>
    <dbReference type="NCBI Taxonomy" id="33932"/>
    <lineage>
        <taxon>Bacteria</taxon>
        <taxon>Bacillati</taxon>
        <taxon>Bacillota</taxon>
        <taxon>Bacilli</taxon>
        <taxon>Bacillales</taxon>
        <taxon>Bacillaceae</taxon>
        <taxon>Sutcliffiella</taxon>
    </lineage>
</organism>
<evidence type="ECO:0000256" key="7">
    <source>
        <dbReference type="ARBA" id="ARBA00022741"/>
    </source>
</evidence>
<feature type="binding site" evidence="18">
    <location>
        <position position="80"/>
    </location>
    <ligand>
        <name>a divalent metal cation</name>
        <dbReference type="ChEBI" id="CHEBI:60240"/>
    </ligand>
</feature>
<evidence type="ECO:0000256" key="16">
    <source>
        <dbReference type="PIRSR" id="PIRSR600829-2"/>
    </source>
</evidence>
<keyword evidence="21" id="KW-1185">Reference proteome</keyword>
<evidence type="ECO:0000256" key="15">
    <source>
        <dbReference type="PIRSR" id="PIRSR600829-1"/>
    </source>
</evidence>
<evidence type="ECO:0000256" key="3">
    <source>
        <dbReference type="ARBA" id="ARBA00022475"/>
    </source>
</evidence>
<evidence type="ECO:0000256" key="5">
    <source>
        <dbReference type="ARBA" id="ARBA00022679"/>
    </source>
</evidence>
<keyword evidence="3" id="KW-1003">Cell membrane</keyword>
<keyword evidence="6 19" id="KW-0812">Transmembrane</keyword>
<dbReference type="Proteomes" id="UP000215224">
    <property type="component" value="Chromosome"/>
</dbReference>
<dbReference type="AlphaFoldDB" id="A0A223KTE2"/>
<evidence type="ECO:0000256" key="19">
    <source>
        <dbReference type="SAM" id="Phobius"/>
    </source>
</evidence>
<feature type="binding site" evidence="17">
    <location>
        <position position="80"/>
    </location>
    <ligand>
        <name>ATP</name>
        <dbReference type="ChEBI" id="CHEBI:30616"/>
    </ligand>
</feature>
<feature type="transmembrane region" description="Helical" evidence="19">
    <location>
        <begin position="35"/>
        <end position="52"/>
    </location>
</feature>
<accession>A0A223KTE2</accession>
<evidence type="ECO:0000256" key="10">
    <source>
        <dbReference type="ARBA" id="ARBA00022989"/>
    </source>
</evidence>
<evidence type="ECO:0000256" key="12">
    <source>
        <dbReference type="ARBA" id="ARBA00023136"/>
    </source>
</evidence>
<dbReference type="Pfam" id="PF01219">
    <property type="entry name" value="DAGK_prokar"/>
    <property type="match status" value="1"/>
</dbReference>
<keyword evidence="4" id="KW-0444">Lipid biosynthesis</keyword>
<dbReference type="InterPro" id="IPR000829">
    <property type="entry name" value="DAGK"/>
</dbReference>
<comment type="subcellular location">
    <subcellularLocation>
        <location evidence="1">Cell membrane</location>
        <topology evidence="1">Multi-pass membrane protein</topology>
    </subcellularLocation>
</comment>
<comment type="similarity">
    <text evidence="2">Belongs to the bacterial diacylglycerol kinase family.</text>
</comment>
<keyword evidence="9 17" id="KW-0067">ATP-binding</keyword>
<evidence type="ECO:0000313" key="20">
    <source>
        <dbReference type="EMBL" id="AST92614.1"/>
    </source>
</evidence>
<dbReference type="PROSITE" id="PS01069">
    <property type="entry name" value="DAGK_PROKAR"/>
    <property type="match status" value="1"/>
</dbReference>
<keyword evidence="8 20" id="KW-0418">Kinase</keyword>
<sequence>MASKETKKSFRGSLSKSFFFALEGFMYVLKNERNIKIHIIIAIFMILLSLYLNISKIEWVVLFLIIGGMVVIEIINTAIENVVDLVTEEFHPLAKIAKDVAASAALVFAVVAVVVGIILYLPYIVQLVK</sequence>
<feature type="binding site" evidence="17">
    <location>
        <begin position="89"/>
        <end position="91"/>
    </location>
    <ligand>
        <name>ATP</name>
        <dbReference type="ChEBI" id="CHEBI:30616"/>
    </ligand>
</feature>
<dbReference type="GO" id="GO:0005524">
    <property type="term" value="F:ATP binding"/>
    <property type="evidence" value="ECO:0007669"/>
    <property type="project" value="UniProtKB-KW"/>
</dbReference>
<dbReference type="RefSeq" id="WP_066418669.1">
    <property type="nucleotide sequence ID" value="NZ_CP018866.1"/>
</dbReference>
<feature type="active site" description="Proton acceptor" evidence="15">
    <location>
        <position position="73"/>
    </location>
</feature>
<comment type="cofactor">
    <cofactor evidence="18">
        <name>Mg(2+)</name>
        <dbReference type="ChEBI" id="CHEBI:18420"/>
    </cofactor>
    <text evidence="18">Mn(2+), Zn(2+), Cd(2+) and Co(2+) support activity to lesser extents.</text>
</comment>
<evidence type="ECO:0000256" key="18">
    <source>
        <dbReference type="PIRSR" id="PIRSR600829-4"/>
    </source>
</evidence>
<evidence type="ECO:0000256" key="13">
    <source>
        <dbReference type="ARBA" id="ARBA00023209"/>
    </source>
</evidence>